<proteinExistence type="predicted"/>
<feature type="transmembrane region" description="Helical" evidence="2">
    <location>
        <begin position="413"/>
        <end position="433"/>
    </location>
</feature>
<keyword evidence="2" id="KW-0472">Membrane</keyword>
<dbReference type="InterPro" id="IPR003439">
    <property type="entry name" value="ABC_transporter-like_ATP-bd"/>
</dbReference>
<keyword evidence="2" id="KW-1133">Transmembrane helix</keyword>
<accession>A0AAV4JZ94</accession>
<evidence type="ECO:0000259" key="3">
    <source>
        <dbReference type="Pfam" id="PF00005"/>
    </source>
</evidence>
<keyword evidence="5" id="KW-1185">Reference proteome</keyword>
<evidence type="ECO:0000256" key="2">
    <source>
        <dbReference type="SAM" id="Phobius"/>
    </source>
</evidence>
<dbReference type="GO" id="GO:0005524">
    <property type="term" value="F:ATP binding"/>
    <property type="evidence" value="ECO:0007669"/>
    <property type="project" value="UniProtKB-KW"/>
</dbReference>
<dbReference type="PANTHER" id="PTHR19229:SF250">
    <property type="entry name" value="ABC TRANSPORTER DOMAIN-CONTAINING PROTEIN-RELATED"/>
    <property type="match status" value="1"/>
</dbReference>
<name>A0AAV4JZ94_9GAST</name>
<gene>
    <name evidence="4" type="ORF">ElyMa_007037500</name>
</gene>
<keyword evidence="4" id="KW-0067">ATP-binding</keyword>
<dbReference type="Gene3D" id="3.40.50.300">
    <property type="entry name" value="P-loop containing nucleotide triphosphate hydrolases"/>
    <property type="match status" value="1"/>
</dbReference>
<dbReference type="InterPro" id="IPR027417">
    <property type="entry name" value="P-loop_NTPase"/>
</dbReference>
<feature type="transmembrane region" description="Helical" evidence="2">
    <location>
        <begin position="223"/>
        <end position="248"/>
    </location>
</feature>
<keyword evidence="2" id="KW-0812">Transmembrane</keyword>
<dbReference type="AlphaFoldDB" id="A0AAV4JZ94"/>
<dbReference type="EMBL" id="BMAT01014068">
    <property type="protein sequence ID" value="GFS25896.1"/>
    <property type="molecule type" value="Genomic_DNA"/>
</dbReference>
<protein>
    <submittedName>
        <fullName evidence="4">ABC transporter ATP-binding protein</fullName>
    </submittedName>
</protein>
<dbReference type="GO" id="GO:0016887">
    <property type="term" value="F:ATP hydrolysis activity"/>
    <property type="evidence" value="ECO:0007669"/>
    <property type="project" value="InterPro"/>
</dbReference>
<evidence type="ECO:0000313" key="5">
    <source>
        <dbReference type="Proteomes" id="UP000762676"/>
    </source>
</evidence>
<dbReference type="SUPFAM" id="SSF52540">
    <property type="entry name" value="P-loop containing nucleoside triphosphate hydrolases"/>
    <property type="match status" value="1"/>
</dbReference>
<organism evidence="4 5">
    <name type="scientific">Elysia marginata</name>
    <dbReference type="NCBI Taxonomy" id="1093978"/>
    <lineage>
        <taxon>Eukaryota</taxon>
        <taxon>Metazoa</taxon>
        <taxon>Spiralia</taxon>
        <taxon>Lophotrochozoa</taxon>
        <taxon>Mollusca</taxon>
        <taxon>Gastropoda</taxon>
        <taxon>Heterobranchia</taxon>
        <taxon>Euthyneura</taxon>
        <taxon>Panpulmonata</taxon>
        <taxon>Sacoglossa</taxon>
        <taxon>Placobranchoidea</taxon>
        <taxon>Plakobranchidae</taxon>
        <taxon>Elysia</taxon>
    </lineage>
</organism>
<feature type="transmembrane region" description="Helical" evidence="2">
    <location>
        <begin position="307"/>
        <end position="333"/>
    </location>
</feature>
<dbReference type="GO" id="GO:0005319">
    <property type="term" value="F:lipid transporter activity"/>
    <property type="evidence" value="ECO:0007669"/>
    <property type="project" value="TreeGrafter"/>
</dbReference>
<keyword evidence="4" id="KW-0547">Nucleotide-binding</keyword>
<dbReference type="Pfam" id="PF00005">
    <property type="entry name" value="ABC_tran"/>
    <property type="match status" value="1"/>
</dbReference>
<dbReference type="SUPFAM" id="SSF48371">
    <property type="entry name" value="ARM repeat"/>
    <property type="match status" value="1"/>
</dbReference>
<evidence type="ECO:0000313" key="4">
    <source>
        <dbReference type="EMBL" id="GFS25896.1"/>
    </source>
</evidence>
<comment type="caution">
    <text evidence="4">The sequence shown here is derived from an EMBL/GenBank/DDBJ whole genome shotgun (WGS) entry which is preliminary data.</text>
</comment>
<reference evidence="4 5" key="1">
    <citation type="journal article" date="2021" name="Elife">
        <title>Chloroplast acquisition without the gene transfer in kleptoplastic sea slugs, Plakobranchus ocellatus.</title>
        <authorList>
            <person name="Maeda T."/>
            <person name="Takahashi S."/>
            <person name="Yoshida T."/>
            <person name="Shimamura S."/>
            <person name="Takaki Y."/>
            <person name="Nagai Y."/>
            <person name="Toyoda A."/>
            <person name="Suzuki Y."/>
            <person name="Arimoto A."/>
            <person name="Ishii H."/>
            <person name="Satoh N."/>
            <person name="Nishiyama T."/>
            <person name="Hasebe M."/>
            <person name="Maruyama T."/>
            <person name="Minagawa J."/>
            <person name="Obokata J."/>
            <person name="Shigenobu S."/>
        </authorList>
    </citation>
    <scope>NUCLEOTIDE SEQUENCE [LARGE SCALE GENOMIC DNA]</scope>
</reference>
<dbReference type="GO" id="GO:0016020">
    <property type="term" value="C:membrane"/>
    <property type="evidence" value="ECO:0007669"/>
    <property type="project" value="InterPro"/>
</dbReference>
<evidence type="ECO:0000256" key="1">
    <source>
        <dbReference type="SAM" id="MobiDB-lite"/>
    </source>
</evidence>
<dbReference type="GO" id="GO:0140359">
    <property type="term" value="F:ABC-type transporter activity"/>
    <property type="evidence" value="ECO:0007669"/>
    <property type="project" value="InterPro"/>
</dbReference>
<dbReference type="PANTHER" id="PTHR19229">
    <property type="entry name" value="ATP-BINDING CASSETTE TRANSPORTER SUBFAMILY A ABCA"/>
    <property type="match status" value="1"/>
</dbReference>
<dbReference type="InterPro" id="IPR026082">
    <property type="entry name" value="ABCA"/>
</dbReference>
<feature type="region of interest" description="Disordered" evidence="1">
    <location>
        <begin position="447"/>
        <end position="480"/>
    </location>
</feature>
<feature type="transmembrane region" description="Helical" evidence="2">
    <location>
        <begin position="268"/>
        <end position="295"/>
    </location>
</feature>
<sequence length="646" mass="70653">MEDFFGIGTMLAVFHKVGIAKDQDTQVSLQELVAAKLGVGTLPYTVAYSPNASWTNSVISTMRHRLADCGTAAHHILFQGYSSEEEMLNAYKISSLHAISAERLSEAHNDSIYIDLGLVFTHGQHDNATSGTLNDTDDVLEIVIRPSVWLVSDKTGGHSRRMDLDLVDLDTSRSCAVDTRFEETSPEVTALLHLVVESIVKVGNPKAPNIRVRKSALPYYDFFALRIAVPLVIGLAFLPGSAFLTSYFKWRRQKGFQTVLRLYGVSAIIYPLSDTMVVVLHIATISGCVLLPFFSKYFSEVLTQTDLGLLFLVAVAYGLVVDSLAFLISTIAHLSLCEASKLVVFLTVVQVLPAVLRRLSQTAFLAQVFFGSTLDLALETLLKGDGNDYGLSRDGHHADAAIEKCVDTLLSGLYVFLLHTLVHCVLGAGFLTVQNLPIPWKCSIGNNDDDDDYDDDDDGDDDDDDDDNDDDDGGDDDDDGVSFAVHSGETVALLGPPMSGKTTLAKIVAGEIHDYAGSVYIGGVSPVQLIAHRPGQVGLCPQHNYLYGRLTVRETFTYFCRLNKTRRCLVKTVQNLLCKFLLDDMGHVLCGRLSTFGVKLLQIAIAFINSPRVRLAANISWIGVYEVLLTFVKQAIAHNCMTKQAG</sequence>
<dbReference type="InterPro" id="IPR016024">
    <property type="entry name" value="ARM-type_fold"/>
</dbReference>
<dbReference type="Proteomes" id="UP000762676">
    <property type="component" value="Unassembled WGS sequence"/>
</dbReference>
<feature type="domain" description="ABC transporter" evidence="3">
    <location>
        <begin position="480"/>
        <end position="615"/>
    </location>
</feature>